<dbReference type="InterPro" id="IPR035912">
    <property type="entry name" value="EHR_sf"/>
</dbReference>
<name>A0A1B6HK77_9HEMI</name>
<evidence type="ECO:0008006" key="3">
    <source>
        <dbReference type="Google" id="ProtNLM"/>
    </source>
</evidence>
<accession>A0A1B6HK77</accession>
<dbReference type="EMBL" id="GECU01032617">
    <property type="protein sequence ID" value="JAS75089.1"/>
    <property type="molecule type" value="Transcribed_RNA"/>
</dbReference>
<evidence type="ECO:0000256" key="1">
    <source>
        <dbReference type="ARBA" id="ARBA00007491"/>
    </source>
</evidence>
<dbReference type="PANTHER" id="PTHR12373:SF0">
    <property type="entry name" value="ENHANCER OF RUDIMENTARY HOMOLOG"/>
    <property type="match status" value="1"/>
</dbReference>
<dbReference type="PANTHER" id="PTHR12373">
    <property type="entry name" value="ENHANCER OF RUDIMENTARY ERH"/>
    <property type="match status" value="1"/>
</dbReference>
<dbReference type="Pfam" id="PF01133">
    <property type="entry name" value="ER"/>
    <property type="match status" value="1"/>
</dbReference>
<evidence type="ECO:0000313" key="2">
    <source>
        <dbReference type="EMBL" id="JAS75089.1"/>
    </source>
</evidence>
<comment type="similarity">
    <text evidence="1">Belongs to the E(R) family.</text>
</comment>
<protein>
    <recommendedName>
        <fullName evidence="3">Enhancer of rudimentary homolog</fullName>
    </recommendedName>
</protein>
<dbReference type="InterPro" id="IPR000781">
    <property type="entry name" value="ERH"/>
</dbReference>
<gene>
    <name evidence="2" type="ORF">g.34535</name>
</gene>
<organism evidence="2">
    <name type="scientific">Homalodisca liturata</name>
    <dbReference type="NCBI Taxonomy" id="320908"/>
    <lineage>
        <taxon>Eukaryota</taxon>
        <taxon>Metazoa</taxon>
        <taxon>Ecdysozoa</taxon>
        <taxon>Arthropoda</taxon>
        <taxon>Hexapoda</taxon>
        <taxon>Insecta</taxon>
        <taxon>Pterygota</taxon>
        <taxon>Neoptera</taxon>
        <taxon>Paraneoptera</taxon>
        <taxon>Hemiptera</taxon>
        <taxon>Auchenorrhyncha</taxon>
        <taxon>Membracoidea</taxon>
        <taxon>Cicadellidae</taxon>
        <taxon>Cicadellinae</taxon>
        <taxon>Proconiini</taxon>
        <taxon>Homalodisca</taxon>
    </lineage>
</organism>
<dbReference type="Gene3D" id="3.30.2260.10">
    <property type="entry name" value="Enhancer of rudimentary"/>
    <property type="match status" value="1"/>
</dbReference>
<proteinExistence type="inferred from homology"/>
<sequence length="118" mass="13610">MEVSGHTVPRARQSHCILLIQVGPIESRIYSDFESVTDCCKGILKIYENYLGHLHNKEAMLTYEAANALRFVNDVKDIACLVYHEASGMYVPYPREWILEKLLMHFKRAQNAVTNDHE</sequence>
<dbReference type="AlphaFoldDB" id="A0A1B6HK77"/>
<reference evidence="2" key="1">
    <citation type="submission" date="2015-11" db="EMBL/GenBank/DDBJ databases">
        <title>De novo transcriptome assembly of four potential Pierce s Disease insect vectors from Arizona vineyards.</title>
        <authorList>
            <person name="Tassone E.E."/>
        </authorList>
    </citation>
    <scope>NUCLEOTIDE SEQUENCE</scope>
</reference>
<dbReference type="SUPFAM" id="SSF143875">
    <property type="entry name" value="ERH-like"/>
    <property type="match status" value="1"/>
</dbReference>